<dbReference type="GeneID" id="72004131"/>
<dbReference type="RefSeq" id="XP_047780664.1">
    <property type="nucleotide sequence ID" value="XM_047923399.1"/>
</dbReference>
<organism evidence="10 11">
    <name type="scientific">Rhodofomes roseus</name>
    <dbReference type="NCBI Taxonomy" id="34475"/>
    <lineage>
        <taxon>Eukaryota</taxon>
        <taxon>Fungi</taxon>
        <taxon>Dikarya</taxon>
        <taxon>Basidiomycota</taxon>
        <taxon>Agaricomycotina</taxon>
        <taxon>Agaricomycetes</taxon>
        <taxon>Polyporales</taxon>
        <taxon>Rhodofomes</taxon>
    </lineage>
</organism>
<dbReference type="SUPFAM" id="SSF144232">
    <property type="entry name" value="HIT/MYND zinc finger-like"/>
    <property type="match status" value="1"/>
</dbReference>
<dbReference type="InterPro" id="IPR002893">
    <property type="entry name" value="Znf_MYND"/>
</dbReference>
<dbReference type="PANTHER" id="PTHR47442">
    <property type="entry name" value="MYND-TYPE ZINC FINGER PROTEIN MUB1"/>
    <property type="match status" value="1"/>
</dbReference>
<feature type="compositionally biased region" description="Low complexity" evidence="8">
    <location>
        <begin position="418"/>
        <end position="430"/>
    </location>
</feature>
<dbReference type="PROSITE" id="PS50865">
    <property type="entry name" value="ZF_MYND_2"/>
    <property type="match status" value="1"/>
</dbReference>
<proteinExistence type="inferred from homology"/>
<dbReference type="InterPro" id="IPR051664">
    <property type="entry name" value="MYND-type_zinc_finger"/>
</dbReference>
<feature type="domain" description="MYND-type" evidence="9">
    <location>
        <begin position="689"/>
        <end position="731"/>
    </location>
</feature>
<accession>A0ABQ8KKS0</accession>
<dbReference type="Gene3D" id="6.10.140.2220">
    <property type="match status" value="1"/>
</dbReference>
<evidence type="ECO:0000256" key="5">
    <source>
        <dbReference type="ARBA" id="ARBA00022771"/>
    </source>
</evidence>
<evidence type="ECO:0000256" key="1">
    <source>
        <dbReference type="ARBA" id="ARBA00004496"/>
    </source>
</evidence>
<dbReference type="EMBL" id="JADCUA010000007">
    <property type="protein sequence ID" value="KAH9838749.1"/>
    <property type="molecule type" value="Genomic_DNA"/>
</dbReference>
<keyword evidence="6" id="KW-0862">Zinc</keyword>
<feature type="compositionally biased region" description="Low complexity" evidence="8">
    <location>
        <begin position="196"/>
        <end position="205"/>
    </location>
</feature>
<feature type="region of interest" description="Disordered" evidence="8">
    <location>
        <begin position="825"/>
        <end position="853"/>
    </location>
</feature>
<feature type="compositionally biased region" description="Pro residues" evidence="8">
    <location>
        <begin position="434"/>
        <end position="450"/>
    </location>
</feature>
<feature type="compositionally biased region" description="Polar residues" evidence="8">
    <location>
        <begin position="299"/>
        <end position="308"/>
    </location>
</feature>
<evidence type="ECO:0000256" key="2">
    <source>
        <dbReference type="ARBA" id="ARBA00010655"/>
    </source>
</evidence>
<feature type="region of interest" description="Disordered" evidence="8">
    <location>
        <begin position="418"/>
        <end position="450"/>
    </location>
</feature>
<evidence type="ECO:0000256" key="7">
    <source>
        <dbReference type="PROSITE-ProRule" id="PRU00134"/>
    </source>
</evidence>
<feature type="region of interest" description="Disordered" evidence="8">
    <location>
        <begin position="165"/>
        <end position="361"/>
    </location>
</feature>
<dbReference type="PANTHER" id="PTHR47442:SF1">
    <property type="entry name" value="MYND-TYPE ZINC FINGER PROTEIN MUB1"/>
    <property type="match status" value="1"/>
</dbReference>
<dbReference type="Pfam" id="PF01753">
    <property type="entry name" value="zf-MYND"/>
    <property type="match status" value="1"/>
</dbReference>
<keyword evidence="11" id="KW-1185">Reference proteome</keyword>
<feature type="compositionally biased region" description="Polar residues" evidence="8">
    <location>
        <begin position="746"/>
        <end position="757"/>
    </location>
</feature>
<feature type="compositionally biased region" description="Basic residues" evidence="8">
    <location>
        <begin position="506"/>
        <end position="515"/>
    </location>
</feature>
<evidence type="ECO:0000256" key="6">
    <source>
        <dbReference type="ARBA" id="ARBA00022833"/>
    </source>
</evidence>
<feature type="region of interest" description="Disordered" evidence="8">
    <location>
        <begin position="472"/>
        <end position="521"/>
    </location>
</feature>
<keyword evidence="3" id="KW-0963">Cytoplasm</keyword>
<evidence type="ECO:0000256" key="3">
    <source>
        <dbReference type="ARBA" id="ARBA00022490"/>
    </source>
</evidence>
<keyword evidence="5 7" id="KW-0863">Zinc-finger</keyword>
<name>A0ABQ8KKS0_9APHY</name>
<evidence type="ECO:0000256" key="4">
    <source>
        <dbReference type="ARBA" id="ARBA00022723"/>
    </source>
</evidence>
<reference evidence="10 11" key="1">
    <citation type="journal article" date="2021" name="Environ. Microbiol.">
        <title>Gene family expansions and transcriptome signatures uncover fungal adaptations to wood decay.</title>
        <authorList>
            <person name="Hage H."/>
            <person name="Miyauchi S."/>
            <person name="Viragh M."/>
            <person name="Drula E."/>
            <person name="Min B."/>
            <person name="Chaduli D."/>
            <person name="Navarro D."/>
            <person name="Favel A."/>
            <person name="Norest M."/>
            <person name="Lesage-Meessen L."/>
            <person name="Balint B."/>
            <person name="Merenyi Z."/>
            <person name="de Eugenio L."/>
            <person name="Morin E."/>
            <person name="Martinez A.T."/>
            <person name="Baldrian P."/>
            <person name="Stursova M."/>
            <person name="Martinez M.J."/>
            <person name="Novotny C."/>
            <person name="Magnuson J.K."/>
            <person name="Spatafora J.W."/>
            <person name="Maurice S."/>
            <person name="Pangilinan J."/>
            <person name="Andreopoulos W."/>
            <person name="LaButti K."/>
            <person name="Hundley H."/>
            <person name="Na H."/>
            <person name="Kuo A."/>
            <person name="Barry K."/>
            <person name="Lipzen A."/>
            <person name="Henrissat B."/>
            <person name="Riley R."/>
            <person name="Ahrendt S."/>
            <person name="Nagy L.G."/>
            <person name="Grigoriev I.V."/>
            <person name="Martin F."/>
            <person name="Rosso M.N."/>
        </authorList>
    </citation>
    <scope>NUCLEOTIDE SEQUENCE [LARGE SCALE GENOMIC DNA]</scope>
    <source>
        <strain evidence="10 11">CIRM-BRFM 1785</strain>
    </source>
</reference>
<sequence length="853" mass="91867">MRESNFALPAQNRACVCITSQLYDRRALDTNSPLPLFNSLTHLTYLTSTSPRIRETIIMDGGIERLVRILHDFCMCPPPSENPMLFYGLSPPSAHPPKLVPTLNPKTFDRQAQYRFTLAFQCIVNIGVRGSELIRSRVVQAGTLDVVGCILEAWLAGRGFAVGPSVSASGMPRETKEQRLARRQAQMEARQREQADQLARALQQQVIEPTRRLAPLPPEDEPMETEQMSRNDTPGDSSSNTTPGGTDTPTGAVIIPSRERSGTVIGRPTWDQQPAGPPGATHTHRRVYRRRDPPPESAGPSTSTSADNSRPETETEDDGDVDMDRESVQGDEASTSGTPPPERRGPTGGTIRAPTVHTRRTVGIVSDAGNPATAGSLEMDNDVHIVINDQGENGVEGVGVEDGLVSLETNDDFAMGAPPGAPGAIDGPPARMGPDPPIPGERTPRAPPTALPHNIPINVPAVPNANVRVTTADPATTRAGRTHVSRGTNTGGPGANPAAGAAGGAHGHHHHHHHVRESEGPYRDDDVLLSLQLLAFLSKYPHVRQAFYKPRSTFHPATAQLPVGDGRFAQSSAAGPSNKAGVGAGGFGPIGPSKEPNSFIRAYNTVTGRGKEKAGPEPPAPVPVSSTPQRMTNVFALVERFTFRHSSADLESPNPPPSLPPEIQYWAGVIMRNACRKDDSRGGIRQCANMLCGRWESFPREFAKCRRCRKAKYCGKECQSLAWSEGHRFWCSAKDPEEDAEHAESSRTAQSTSTGTVTADGASQAARNERRAERERERHARTMAVEALRQERREQMRGQMINGRMGPTIVRPGAPAIDVGIRDGVTVVTPGDDSPEGANPTRGDGNPDDMMLG</sequence>
<protein>
    <recommendedName>
        <fullName evidence="9">MYND-type domain-containing protein</fullName>
    </recommendedName>
</protein>
<comment type="subcellular location">
    <subcellularLocation>
        <location evidence="1">Cytoplasm</location>
    </subcellularLocation>
</comment>
<gene>
    <name evidence="10" type="ORF">C8Q71DRAFT_752761</name>
</gene>
<evidence type="ECO:0000259" key="9">
    <source>
        <dbReference type="PROSITE" id="PS50865"/>
    </source>
</evidence>
<comment type="caution">
    <text evidence="10">The sequence shown here is derived from an EMBL/GenBank/DDBJ whole genome shotgun (WGS) entry which is preliminary data.</text>
</comment>
<feature type="region of interest" description="Disordered" evidence="8">
    <location>
        <begin position="740"/>
        <end position="780"/>
    </location>
</feature>
<dbReference type="Proteomes" id="UP000814176">
    <property type="component" value="Unassembled WGS sequence"/>
</dbReference>
<comment type="similarity">
    <text evidence="2">Belongs to the MUB1/samB family.</text>
</comment>
<evidence type="ECO:0000313" key="10">
    <source>
        <dbReference type="EMBL" id="KAH9838749.1"/>
    </source>
</evidence>
<keyword evidence="4" id="KW-0479">Metal-binding</keyword>
<evidence type="ECO:0000313" key="11">
    <source>
        <dbReference type="Proteomes" id="UP000814176"/>
    </source>
</evidence>
<feature type="compositionally biased region" description="Basic and acidic residues" evidence="8">
    <location>
        <begin position="767"/>
        <end position="780"/>
    </location>
</feature>
<evidence type="ECO:0000256" key="8">
    <source>
        <dbReference type="SAM" id="MobiDB-lite"/>
    </source>
</evidence>
<feature type="compositionally biased region" description="Low complexity" evidence="8">
    <location>
        <begin position="231"/>
        <end position="250"/>
    </location>
</feature>